<dbReference type="InterPro" id="IPR011539">
    <property type="entry name" value="RHD_DNA_bind_dom"/>
</dbReference>
<dbReference type="GO" id="GO:0005737">
    <property type="term" value="C:cytoplasm"/>
    <property type="evidence" value="ECO:0007669"/>
    <property type="project" value="InterPro"/>
</dbReference>
<dbReference type="GO" id="GO:0038061">
    <property type="term" value="P:non-canonical NF-kappaB signal transduction"/>
    <property type="evidence" value="ECO:0007669"/>
    <property type="project" value="TreeGrafter"/>
</dbReference>
<dbReference type="InterPro" id="IPR000451">
    <property type="entry name" value="NFkB/Dor"/>
</dbReference>
<name>A0A1A9VII7_GLOAU</name>
<dbReference type="EnsemblMetazoa" id="GAUT038582-RA">
    <property type="protein sequence ID" value="GAUT038582-PA"/>
    <property type="gene ID" value="GAUT038582"/>
</dbReference>
<dbReference type="GO" id="GO:0034097">
    <property type="term" value="P:response to cytokine"/>
    <property type="evidence" value="ECO:0007669"/>
    <property type="project" value="TreeGrafter"/>
</dbReference>
<dbReference type="Proteomes" id="UP000078200">
    <property type="component" value="Unassembled WGS sequence"/>
</dbReference>
<dbReference type="GO" id="GO:0007249">
    <property type="term" value="P:canonical NF-kappaB signal transduction"/>
    <property type="evidence" value="ECO:0007669"/>
    <property type="project" value="TreeGrafter"/>
</dbReference>
<feature type="domain" description="RHD" evidence="1">
    <location>
        <begin position="35"/>
        <end position="84"/>
    </location>
</feature>
<dbReference type="Gene3D" id="2.60.40.10">
    <property type="entry name" value="Immunoglobulins"/>
    <property type="match status" value="1"/>
</dbReference>
<dbReference type="SUPFAM" id="SSF81296">
    <property type="entry name" value="E set domains"/>
    <property type="match status" value="1"/>
</dbReference>
<dbReference type="VEuPathDB" id="VectorBase:GAUT038582"/>
<protein>
    <recommendedName>
        <fullName evidence="1">RHD domain-containing protein</fullName>
    </recommendedName>
</protein>
<proteinExistence type="predicted"/>
<dbReference type="SUPFAM" id="SSF49417">
    <property type="entry name" value="p53-like transcription factors"/>
    <property type="match status" value="1"/>
</dbReference>
<dbReference type="Pfam" id="PF00554">
    <property type="entry name" value="RHD_DNA_bind"/>
    <property type="match status" value="1"/>
</dbReference>
<dbReference type="PANTHER" id="PTHR24169">
    <property type="entry name" value="NUCLEAR FACTOR NF-KAPPA-B PROTEIN"/>
    <property type="match status" value="1"/>
</dbReference>
<dbReference type="GO" id="GO:0033554">
    <property type="term" value="P:cellular response to stress"/>
    <property type="evidence" value="ECO:0007669"/>
    <property type="project" value="TreeGrafter"/>
</dbReference>
<evidence type="ECO:0000259" key="1">
    <source>
        <dbReference type="PROSITE" id="PS50254"/>
    </source>
</evidence>
<evidence type="ECO:0000313" key="3">
    <source>
        <dbReference type="Proteomes" id="UP000078200"/>
    </source>
</evidence>
<dbReference type="GO" id="GO:0000981">
    <property type="term" value="F:DNA-binding transcription factor activity, RNA polymerase II-specific"/>
    <property type="evidence" value="ECO:0007669"/>
    <property type="project" value="TreeGrafter"/>
</dbReference>
<keyword evidence="3" id="KW-1185">Reference proteome</keyword>
<dbReference type="GO" id="GO:0000978">
    <property type="term" value="F:RNA polymerase II cis-regulatory region sequence-specific DNA binding"/>
    <property type="evidence" value="ECO:0007669"/>
    <property type="project" value="TreeGrafter"/>
</dbReference>
<dbReference type="PROSITE" id="PS50254">
    <property type="entry name" value="REL_2"/>
    <property type="match status" value="1"/>
</dbReference>
<reference evidence="2" key="1">
    <citation type="submission" date="2020-05" db="UniProtKB">
        <authorList>
            <consortium name="EnsemblMetazoa"/>
        </authorList>
    </citation>
    <scope>IDENTIFICATION</scope>
    <source>
        <strain evidence="2">TTRI</strain>
    </source>
</reference>
<dbReference type="GO" id="GO:0005634">
    <property type="term" value="C:nucleus"/>
    <property type="evidence" value="ECO:0007669"/>
    <property type="project" value="TreeGrafter"/>
</dbReference>
<dbReference type="Pfam" id="PF16179">
    <property type="entry name" value="RHD_dimer"/>
    <property type="match status" value="1"/>
</dbReference>
<dbReference type="InterPro" id="IPR008967">
    <property type="entry name" value="p53-like_TF_DNA-bd_sf"/>
</dbReference>
<dbReference type="InterPro" id="IPR032397">
    <property type="entry name" value="RHD_dimer"/>
</dbReference>
<dbReference type="InterPro" id="IPR014756">
    <property type="entry name" value="Ig_E-set"/>
</dbReference>
<dbReference type="GO" id="GO:0045087">
    <property type="term" value="P:innate immune response"/>
    <property type="evidence" value="ECO:0007669"/>
    <property type="project" value="TreeGrafter"/>
</dbReference>
<organism evidence="2 3">
    <name type="scientific">Glossina austeni</name>
    <name type="common">Savannah tsetse fly</name>
    <dbReference type="NCBI Taxonomy" id="7395"/>
    <lineage>
        <taxon>Eukaryota</taxon>
        <taxon>Metazoa</taxon>
        <taxon>Ecdysozoa</taxon>
        <taxon>Arthropoda</taxon>
        <taxon>Hexapoda</taxon>
        <taxon>Insecta</taxon>
        <taxon>Pterygota</taxon>
        <taxon>Neoptera</taxon>
        <taxon>Endopterygota</taxon>
        <taxon>Diptera</taxon>
        <taxon>Brachycera</taxon>
        <taxon>Muscomorpha</taxon>
        <taxon>Hippoboscoidea</taxon>
        <taxon>Glossinidae</taxon>
        <taxon>Glossina</taxon>
    </lineage>
</organism>
<dbReference type="AlphaFoldDB" id="A0A1A9VII7"/>
<dbReference type="GO" id="GO:0045944">
    <property type="term" value="P:positive regulation of transcription by RNA polymerase II"/>
    <property type="evidence" value="ECO:0007669"/>
    <property type="project" value="TreeGrafter"/>
</dbReference>
<accession>A0A1A9VII7</accession>
<dbReference type="InterPro" id="IPR037059">
    <property type="entry name" value="RHD_DNA_bind_dom_sf"/>
</dbReference>
<dbReference type="STRING" id="7395.A0A1A9VII7"/>
<sequence>MIGIDYRQIVSTLLFCCGYKGVSESNYTNRKPKCILNEHHECSMAFRYESEGRSGDPILGDNSTLENKTYLSIEIVGYTGQAIVFIDDKKGDFVNPLYPIVSEPIYEMKAMSELKICRVCTCPAGKNDQIVWQDYGSFKITDVRSIAIAFTLPPCRIKNIKRPVDVFIQLKRPSDGLLSEPVPFRYSPSISDDEQLKRKIYSTSRKFLRMQALQRQRNQWNISGIKQVSDDVSMLLDEYSTVPSTSTPYVHSHQIELRTNQ</sequence>
<dbReference type="PANTHER" id="PTHR24169:SF25">
    <property type="entry name" value="DORSAL-RELATED IMMUNITY FACTOR DIF-RELATED"/>
    <property type="match status" value="1"/>
</dbReference>
<dbReference type="InterPro" id="IPR013783">
    <property type="entry name" value="Ig-like_fold"/>
</dbReference>
<dbReference type="Gene3D" id="2.60.40.340">
    <property type="entry name" value="Rel homology domain (RHD), DNA-binding domain"/>
    <property type="match status" value="1"/>
</dbReference>
<evidence type="ECO:0000313" key="2">
    <source>
        <dbReference type="EnsemblMetazoa" id="GAUT038582-PA"/>
    </source>
</evidence>